<keyword evidence="3" id="KW-1185">Reference proteome</keyword>
<gene>
    <name evidence="2" type="ORF">Lrub_2109</name>
</gene>
<protein>
    <submittedName>
        <fullName evidence="2">Uncharacterized protein</fullName>
    </submittedName>
</protein>
<evidence type="ECO:0000313" key="2">
    <source>
        <dbReference type="EMBL" id="KTD47187.1"/>
    </source>
</evidence>
<evidence type="ECO:0000256" key="1">
    <source>
        <dbReference type="SAM" id="MobiDB-lite"/>
    </source>
</evidence>
<reference evidence="2 3" key="1">
    <citation type="submission" date="2015-11" db="EMBL/GenBank/DDBJ databases">
        <title>Genomic analysis of 38 Legionella species identifies large and diverse effector repertoires.</title>
        <authorList>
            <person name="Burstein D."/>
            <person name="Amaro F."/>
            <person name="Zusman T."/>
            <person name="Lifshitz Z."/>
            <person name="Cohen O."/>
            <person name="Gilbert J.A."/>
            <person name="Pupko T."/>
            <person name="Shuman H.A."/>
            <person name="Segal G."/>
        </authorList>
    </citation>
    <scope>NUCLEOTIDE SEQUENCE [LARGE SCALE GENOMIC DNA]</scope>
    <source>
        <strain evidence="2 3">WA-270A-C2</strain>
    </source>
</reference>
<dbReference type="RefSeq" id="WP_058532089.1">
    <property type="nucleotide sequence ID" value="NZ_CAAAIN010000002.1"/>
</dbReference>
<feature type="compositionally biased region" description="Polar residues" evidence="1">
    <location>
        <begin position="119"/>
        <end position="135"/>
    </location>
</feature>
<organism evidence="2 3">
    <name type="scientific">Legionella rubrilucens</name>
    <dbReference type="NCBI Taxonomy" id="458"/>
    <lineage>
        <taxon>Bacteria</taxon>
        <taxon>Pseudomonadati</taxon>
        <taxon>Pseudomonadota</taxon>
        <taxon>Gammaproteobacteria</taxon>
        <taxon>Legionellales</taxon>
        <taxon>Legionellaceae</taxon>
        <taxon>Legionella</taxon>
    </lineage>
</organism>
<dbReference type="OrthoDB" id="5646545at2"/>
<comment type="caution">
    <text evidence="2">The sequence shown here is derived from an EMBL/GenBank/DDBJ whole genome shotgun (WGS) entry which is preliminary data.</text>
</comment>
<dbReference type="Proteomes" id="UP000054608">
    <property type="component" value="Unassembled WGS sequence"/>
</dbReference>
<proteinExistence type="predicted"/>
<accession>A0A0W0XS79</accession>
<name>A0A0W0XS79_9GAMM</name>
<dbReference type="AlphaFoldDB" id="A0A0W0XS79"/>
<evidence type="ECO:0000313" key="3">
    <source>
        <dbReference type="Proteomes" id="UP000054608"/>
    </source>
</evidence>
<sequence>MGWTFFNQQHRVNAIAQGVNVAVGILAVVDFITNPEANTAIYGASLLLNLATGVALSGEYGLGQFASMVVNVAYAGLVFGQAVSNCNDVSSSTLLMEGVAMGTNLAATFYSAGTHHAKNTPQKEASPSSSIAQPS</sequence>
<feature type="region of interest" description="Disordered" evidence="1">
    <location>
        <begin position="116"/>
        <end position="135"/>
    </location>
</feature>
<dbReference type="EMBL" id="LNYT01000020">
    <property type="protein sequence ID" value="KTD47187.1"/>
    <property type="molecule type" value="Genomic_DNA"/>
</dbReference>
<dbReference type="PATRIC" id="fig|458.5.peg.2200"/>